<accession>A0A067KGR3</accession>
<evidence type="ECO:0000313" key="2">
    <source>
        <dbReference type="EMBL" id="KDP31455.1"/>
    </source>
</evidence>
<dbReference type="AlphaFoldDB" id="A0A067KGR3"/>
<reference evidence="2 3" key="1">
    <citation type="journal article" date="2014" name="PLoS ONE">
        <title>Global Analysis of Gene Expression Profiles in Physic Nut (Jatropha curcas L.) Seedlings Exposed to Salt Stress.</title>
        <authorList>
            <person name="Zhang L."/>
            <person name="Zhang C."/>
            <person name="Wu P."/>
            <person name="Chen Y."/>
            <person name="Li M."/>
            <person name="Jiang H."/>
            <person name="Wu G."/>
        </authorList>
    </citation>
    <scope>NUCLEOTIDE SEQUENCE [LARGE SCALE GENOMIC DNA]</scope>
    <source>
        <strain evidence="3">cv. GZQX0401</strain>
        <tissue evidence="2">Young leaves</tissue>
    </source>
</reference>
<dbReference type="EMBL" id="KK914630">
    <property type="protein sequence ID" value="KDP31455.1"/>
    <property type="molecule type" value="Genomic_DNA"/>
</dbReference>
<evidence type="ECO:0000256" key="1">
    <source>
        <dbReference type="SAM" id="MobiDB-lite"/>
    </source>
</evidence>
<dbReference type="Proteomes" id="UP000027138">
    <property type="component" value="Unassembled WGS sequence"/>
</dbReference>
<feature type="region of interest" description="Disordered" evidence="1">
    <location>
        <begin position="98"/>
        <end position="169"/>
    </location>
</feature>
<keyword evidence="3" id="KW-1185">Reference proteome</keyword>
<proteinExistence type="predicted"/>
<feature type="compositionally biased region" description="Basic and acidic residues" evidence="1">
    <location>
        <begin position="106"/>
        <end position="124"/>
    </location>
</feature>
<feature type="compositionally biased region" description="Low complexity" evidence="1">
    <location>
        <begin position="149"/>
        <end position="160"/>
    </location>
</feature>
<organism evidence="2 3">
    <name type="scientific">Jatropha curcas</name>
    <name type="common">Barbados nut</name>
    <dbReference type="NCBI Taxonomy" id="180498"/>
    <lineage>
        <taxon>Eukaryota</taxon>
        <taxon>Viridiplantae</taxon>
        <taxon>Streptophyta</taxon>
        <taxon>Embryophyta</taxon>
        <taxon>Tracheophyta</taxon>
        <taxon>Spermatophyta</taxon>
        <taxon>Magnoliopsida</taxon>
        <taxon>eudicotyledons</taxon>
        <taxon>Gunneridae</taxon>
        <taxon>Pentapetalae</taxon>
        <taxon>rosids</taxon>
        <taxon>fabids</taxon>
        <taxon>Malpighiales</taxon>
        <taxon>Euphorbiaceae</taxon>
        <taxon>Crotonoideae</taxon>
        <taxon>Jatropheae</taxon>
        <taxon>Jatropha</taxon>
    </lineage>
</organism>
<gene>
    <name evidence="2" type="ORF">JCGZ_15335</name>
</gene>
<sequence>MASLTDIQNLIEQLEARMEARMNEALAAHRTALIAELGGGMEDAPTERCLNFELKSNRIKKLCLELGWVCTKSQCYPYTTQVISESSCLEILYGEAASKQAKGKTGQKEPLVKRKQTKQKEKNGSKGTSAQKKEIKDKATGNQVVKNGSTASSPLNSSPSRVDDKSFQP</sequence>
<name>A0A067KGR3_JATCU</name>
<protein>
    <submittedName>
        <fullName evidence="2">Uncharacterized protein</fullName>
    </submittedName>
</protein>
<evidence type="ECO:0000313" key="3">
    <source>
        <dbReference type="Proteomes" id="UP000027138"/>
    </source>
</evidence>